<dbReference type="GO" id="GO:0000184">
    <property type="term" value="P:nuclear-transcribed mRNA catabolic process, nonsense-mediated decay"/>
    <property type="evidence" value="ECO:0007669"/>
    <property type="project" value="UniProtKB-KW"/>
</dbReference>
<keyword evidence="3" id="KW-0866">Nonsense-mediated mRNA decay</keyword>
<evidence type="ECO:0000259" key="6">
    <source>
        <dbReference type="PROSITE" id="PS50898"/>
    </source>
</evidence>
<proteinExistence type="predicted"/>
<dbReference type="GO" id="GO:0008080">
    <property type="term" value="F:N-acetyltransferase activity"/>
    <property type="evidence" value="ECO:0007669"/>
    <property type="project" value="TreeGrafter"/>
</dbReference>
<evidence type="ECO:0000313" key="8">
    <source>
        <dbReference type="EMBL" id="KAK5984593.1"/>
    </source>
</evidence>
<sequence>MNRMRTRGKEHDPALSPSSPLPSASSSNLNLSPMTSPSRDGLPCKLIYVHLPFDQHSRLEVRAGQTARDAISKLLKKRNITPQLCHVNVSEDPRSEQIDLMEDLESIASRLEKNELWVHSEYLDTVSSIKHTIVRRTFIPPVNCDVCKNPIWLVGYRCEFCQFKFHQRCSSFAPLYCDLIQTVPRDEALAQRLLLIASRMEGQDAEIAESVLNQLQPNPSPAHTPEGSHADLTLKRGGGVKRHQPPASTTTRDAPGPLAPYPRDRSSSAPNINAINDELQRILDALEMQQHAESETASRTFLRCNKPRSQFQSGQLAAVGAAPPGGLVVRRPPNRLHPRADTSPFGSNSPSSTCSSPPANQQHAGQLLPPALPLTPPQSAPPQKEWFHKLLRCSTSYAESRFQSLLDRLLPLVSIGVLWRRRNLWDIIRMHRGLLITSGDTYRALEVIISLIRGGMICFLKLKARILGYDQWLGRRYGHRRSLSMNVWVLPSVFDPICVCFCDTLLFYDGREVLAQFQLIQRLFVVDLERAIEHGMDALLWTTAKQLVDRARGEHGNGGRNSNFENVLSLCVSWLCDLSLKVYSKYRLPPLDIPSFICLSPALREEQATTPPPAVGNAFLAFLCLRLGDLFRYKGSYDLCARLYRCSLRANPSQGDPWNQLGVLATLRAKPLDSLYFNIRAFHCPIPFAPAASNITTLFRKYASKDIREEDCFSDQYLAILAKCHFLLPVPDDAVERIGSQLTNRKLLVAPLSLLQPLGNAQDEQRARHSLTQLLTMAFNKITELLISDAHLRPDLLLCIVLLLRVPSVCKPDVTLIAALSRSQQDVIFDNEKVETFRCFCESDPFEYPVSYGQIADHLAELMGDGDSVKTPVQGQEYHDGILLFLGICIECVYTKPTSSTLTAPLITVVCLGSSLIEQRENMYTSDYGQLKPTSCKDASPPLKEFLLAAINFVAQAIFHSMATLVASSSSSSGSPTSAAGASTPTTGSAPTASNQSPTPSTSPKSPTSSTPPPNTRMESITNEEEVIEFLREHFIKKEPILSSLHISKTDELTVLLTDVVHDCVSCPASSVIRDSQSNELLGVCLSSRATLFEKQMDRLFCYEFTDPQLCIAIDFLKSVFNRADVAYHLEENHVTKPVFVAIISVHPDHWNKGIGTALLENCLTAAREDHCDGALALCSSNRASRLMLKKFKNVVCRTRYCDYRGEYRSPPISPPEPDSAIHVLLTKL</sequence>
<dbReference type="PANTHER" id="PTHR20905">
    <property type="entry name" value="N-ACETYLTRANSFERASE-RELATED"/>
    <property type="match status" value="1"/>
</dbReference>
<organism evidence="8 9">
    <name type="scientific">Trichostrongylus colubriformis</name>
    <name type="common">Black scour worm</name>
    <dbReference type="NCBI Taxonomy" id="6319"/>
    <lineage>
        <taxon>Eukaryota</taxon>
        <taxon>Metazoa</taxon>
        <taxon>Ecdysozoa</taxon>
        <taxon>Nematoda</taxon>
        <taxon>Chromadorea</taxon>
        <taxon>Rhabditida</taxon>
        <taxon>Rhabditina</taxon>
        <taxon>Rhabditomorpha</taxon>
        <taxon>Strongyloidea</taxon>
        <taxon>Trichostrongylidae</taxon>
        <taxon>Trichostrongylus</taxon>
    </lineage>
</organism>
<dbReference type="AlphaFoldDB" id="A0AAN8GEC2"/>
<dbReference type="Pfam" id="PF00583">
    <property type="entry name" value="Acetyltransf_1"/>
    <property type="match status" value="1"/>
</dbReference>
<dbReference type="PROSITE" id="PS00479">
    <property type="entry name" value="ZF_DAG_PE_1"/>
    <property type="match status" value="1"/>
</dbReference>
<dbReference type="Gene3D" id="3.10.20.90">
    <property type="entry name" value="Phosphatidylinositol 3-kinase Catalytic Subunit, Chain A, domain 1"/>
    <property type="match status" value="1"/>
</dbReference>
<evidence type="ECO:0000256" key="2">
    <source>
        <dbReference type="ARBA" id="ARBA00022833"/>
    </source>
</evidence>
<evidence type="ECO:0000256" key="3">
    <source>
        <dbReference type="ARBA" id="ARBA00023161"/>
    </source>
</evidence>
<dbReference type="InterPro" id="IPR016181">
    <property type="entry name" value="Acyl_CoA_acyltransferase"/>
</dbReference>
<dbReference type="PROSITE" id="PS50898">
    <property type="entry name" value="RBD"/>
    <property type="match status" value="1"/>
</dbReference>
<evidence type="ECO:0000259" key="7">
    <source>
        <dbReference type="PROSITE" id="PS51186"/>
    </source>
</evidence>
<dbReference type="GO" id="GO:0007165">
    <property type="term" value="P:signal transduction"/>
    <property type="evidence" value="ECO:0007669"/>
    <property type="project" value="InterPro"/>
</dbReference>
<dbReference type="Gene3D" id="1.20.190.60">
    <property type="match status" value="1"/>
</dbReference>
<dbReference type="PANTHER" id="PTHR20905:SF17">
    <property type="entry name" value="N-ACETYLTRANSFERASE DOMAIN-CONTAINING PROTEIN"/>
    <property type="match status" value="1"/>
</dbReference>
<accession>A0AAN8GEC2</accession>
<dbReference type="SUPFAM" id="SSF55729">
    <property type="entry name" value="Acyl-CoA N-acyltransferases (Nat)"/>
    <property type="match status" value="1"/>
</dbReference>
<dbReference type="SUPFAM" id="SSF48452">
    <property type="entry name" value="TPR-like"/>
    <property type="match status" value="1"/>
</dbReference>
<keyword evidence="9" id="KW-1185">Reference proteome</keyword>
<dbReference type="InterPro" id="IPR000182">
    <property type="entry name" value="GNAT_dom"/>
</dbReference>
<evidence type="ECO:0000259" key="5">
    <source>
        <dbReference type="PROSITE" id="PS50081"/>
    </source>
</evidence>
<dbReference type="GO" id="GO:0046872">
    <property type="term" value="F:metal ion binding"/>
    <property type="evidence" value="ECO:0007669"/>
    <property type="project" value="UniProtKB-KW"/>
</dbReference>
<dbReference type="Pfam" id="PF00130">
    <property type="entry name" value="C1_1"/>
    <property type="match status" value="1"/>
</dbReference>
<dbReference type="SUPFAM" id="SSF54236">
    <property type="entry name" value="Ubiquitin-like"/>
    <property type="match status" value="1"/>
</dbReference>
<dbReference type="InterPro" id="IPR011990">
    <property type="entry name" value="TPR-like_helical_dom_sf"/>
</dbReference>
<feature type="compositionally biased region" description="Low complexity" evidence="4">
    <location>
        <begin position="316"/>
        <end position="329"/>
    </location>
</feature>
<dbReference type="Gene3D" id="1.25.40.10">
    <property type="entry name" value="Tetratricopeptide repeat domain"/>
    <property type="match status" value="1"/>
</dbReference>
<reference evidence="8 9" key="1">
    <citation type="submission" date="2019-10" db="EMBL/GenBank/DDBJ databases">
        <title>Assembly and Annotation for the nematode Trichostrongylus colubriformis.</title>
        <authorList>
            <person name="Martin J."/>
        </authorList>
    </citation>
    <scope>NUCLEOTIDE SEQUENCE [LARGE SCALE GENOMIC DNA]</scope>
    <source>
        <strain evidence="8">G859</strain>
        <tissue evidence="8">Whole worm</tissue>
    </source>
</reference>
<dbReference type="Proteomes" id="UP001331761">
    <property type="component" value="Unassembled WGS sequence"/>
</dbReference>
<dbReference type="CDD" id="cd04301">
    <property type="entry name" value="NAT_SF"/>
    <property type="match status" value="1"/>
</dbReference>
<evidence type="ECO:0000313" key="9">
    <source>
        <dbReference type="Proteomes" id="UP001331761"/>
    </source>
</evidence>
<dbReference type="Pfam" id="PF02196">
    <property type="entry name" value="RBD"/>
    <property type="match status" value="1"/>
</dbReference>
<dbReference type="EMBL" id="WIXE01002694">
    <property type="protein sequence ID" value="KAK5984593.1"/>
    <property type="molecule type" value="Genomic_DNA"/>
</dbReference>
<feature type="domain" description="N-acetyltransferase" evidence="7">
    <location>
        <begin position="1071"/>
        <end position="1229"/>
    </location>
</feature>
<dbReference type="InterPro" id="IPR046349">
    <property type="entry name" value="C1-like_sf"/>
</dbReference>
<dbReference type="PROSITE" id="PS51186">
    <property type="entry name" value="GNAT"/>
    <property type="match status" value="1"/>
</dbReference>
<name>A0AAN8GEC2_TRICO</name>
<dbReference type="InterPro" id="IPR003116">
    <property type="entry name" value="RBD_dom"/>
</dbReference>
<feature type="domain" description="RBD" evidence="6">
    <location>
        <begin position="45"/>
        <end position="121"/>
    </location>
</feature>
<dbReference type="CDD" id="cd20811">
    <property type="entry name" value="C1_Raf"/>
    <property type="match status" value="1"/>
</dbReference>
<gene>
    <name evidence="8" type="ORF">GCK32_004186</name>
</gene>
<evidence type="ECO:0000256" key="4">
    <source>
        <dbReference type="SAM" id="MobiDB-lite"/>
    </source>
</evidence>
<dbReference type="SUPFAM" id="SSF57889">
    <property type="entry name" value="Cysteine-rich domain"/>
    <property type="match status" value="1"/>
</dbReference>
<dbReference type="InterPro" id="IPR029071">
    <property type="entry name" value="Ubiquitin-like_domsf"/>
</dbReference>
<feature type="domain" description="Phorbol-ester/DAG-type" evidence="5">
    <location>
        <begin position="130"/>
        <end position="177"/>
    </location>
</feature>
<dbReference type="InterPro" id="IPR018834">
    <property type="entry name" value="DNA/RNA-bd_Est1-type"/>
</dbReference>
<keyword evidence="2" id="KW-0862">Zinc</keyword>
<protein>
    <recommendedName>
        <fullName evidence="10">N-acetyltransferase domain-containing protein</fullName>
    </recommendedName>
</protein>
<feature type="region of interest" description="Disordered" evidence="4">
    <location>
        <begin position="314"/>
        <end position="380"/>
    </location>
</feature>
<feature type="region of interest" description="Disordered" evidence="4">
    <location>
        <begin position="970"/>
        <end position="1020"/>
    </location>
</feature>
<dbReference type="InterPro" id="IPR002219">
    <property type="entry name" value="PKC_DAG/PE"/>
</dbReference>
<dbReference type="SMART" id="SM00455">
    <property type="entry name" value="RBD"/>
    <property type="match status" value="1"/>
</dbReference>
<feature type="compositionally biased region" description="Low complexity" evidence="4">
    <location>
        <begin position="14"/>
        <end position="33"/>
    </location>
</feature>
<dbReference type="SMART" id="SM00109">
    <property type="entry name" value="C1"/>
    <property type="match status" value="1"/>
</dbReference>
<evidence type="ECO:0008006" key="10">
    <source>
        <dbReference type="Google" id="ProtNLM"/>
    </source>
</evidence>
<dbReference type="Gene3D" id="3.30.60.20">
    <property type="match status" value="1"/>
</dbReference>
<feature type="compositionally biased region" description="Low complexity" evidence="4">
    <location>
        <begin position="343"/>
        <end position="369"/>
    </location>
</feature>
<dbReference type="PROSITE" id="PS50081">
    <property type="entry name" value="ZF_DAG_PE_2"/>
    <property type="match status" value="1"/>
</dbReference>
<evidence type="ECO:0000256" key="1">
    <source>
        <dbReference type="ARBA" id="ARBA00022723"/>
    </source>
</evidence>
<feature type="compositionally biased region" description="Pro residues" evidence="4">
    <location>
        <begin position="370"/>
        <end position="380"/>
    </location>
</feature>
<feature type="region of interest" description="Disordered" evidence="4">
    <location>
        <begin position="215"/>
        <end position="271"/>
    </location>
</feature>
<feature type="compositionally biased region" description="Low complexity" evidence="4">
    <location>
        <begin position="970"/>
        <end position="1009"/>
    </location>
</feature>
<comment type="caution">
    <text evidence="8">The sequence shown here is derived from an EMBL/GenBank/DDBJ whole genome shotgun (WGS) entry which is preliminary data.</text>
</comment>
<keyword evidence="1" id="KW-0479">Metal-binding</keyword>
<feature type="region of interest" description="Disordered" evidence="4">
    <location>
        <begin position="1"/>
        <end position="37"/>
    </location>
</feature>
<dbReference type="Gene3D" id="3.40.630.30">
    <property type="match status" value="1"/>
</dbReference>
<dbReference type="Pfam" id="PF10373">
    <property type="entry name" value="EST1_DNA_bind"/>
    <property type="match status" value="1"/>
</dbReference>